<dbReference type="EMBL" id="BSFE01000012">
    <property type="protein sequence ID" value="GLK53620.1"/>
    <property type="molecule type" value="Genomic_DNA"/>
</dbReference>
<dbReference type="SUPFAM" id="SSF54427">
    <property type="entry name" value="NTF2-like"/>
    <property type="match status" value="1"/>
</dbReference>
<dbReference type="InterPro" id="IPR032710">
    <property type="entry name" value="NTF2-like_dom_sf"/>
</dbReference>
<organism evidence="2 3">
    <name type="scientific">Maricaulis virginensis</name>
    <dbReference type="NCBI Taxonomy" id="144022"/>
    <lineage>
        <taxon>Bacteria</taxon>
        <taxon>Pseudomonadati</taxon>
        <taxon>Pseudomonadota</taxon>
        <taxon>Alphaproteobacteria</taxon>
        <taxon>Maricaulales</taxon>
        <taxon>Maricaulaceae</taxon>
        <taxon>Maricaulis</taxon>
    </lineage>
</organism>
<reference evidence="2" key="2">
    <citation type="submission" date="2023-01" db="EMBL/GenBank/DDBJ databases">
        <authorList>
            <person name="Sun Q."/>
            <person name="Evtushenko L."/>
        </authorList>
    </citation>
    <scope>NUCLEOTIDE SEQUENCE</scope>
    <source>
        <strain evidence="2">VKM B-1513</strain>
    </source>
</reference>
<dbReference type="InterPro" id="IPR037401">
    <property type="entry name" value="SnoaL-like"/>
</dbReference>
<evidence type="ECO:0000259" key="1">
    <source>
        <dbReference type="Pfam" id="PF12680"/>
    </source>
</evidence>
<dbReference type="AlphaFoldDB" id="A0A9W6MPH3"/>
<dbReference type="RefSeq" id="WP_271187963.1">
    <property type="nucleotide sequence ID" value="NZ_BSFE01000012.1"/>
</dbReference>
<dbReference type="Gene3D" id="3.10.450.50">
    <property type="match status" value="1"/>
</dbReference>
<keyword evidence="3" id="KW-1185">Reference proteome</keyword>
<protein>
    <recommendedName>
        <fullName evidence="1">SnoaL-like domain-containing protein</fullName>
    </recommendedName>
</protein>
<accession>A0A9W6MPH3</accession>
<gene>
    <name evidence="2" type="ORF">GCM10017621_31280</name>
</gene>
<name>A0A9W6MPH3_9PROT</name>
<reference evidence="2" key="1">
    <citation type="journal article" date="2014" name="Int. J. Syst. Evol. Microbiol.">
        <title>Complete genome sequence of Corynebacterium casei LMG S-19264T (=DSM 44701T), isolated from a smear-ripened cheese.</title>
        <authorList>
            <consortium name="US DOE Joint Genome Institute (JGI-PGF)"/>
            <person name="Walter F."/>
            <person name="Albersmeier A."/>
            <person name="Kalinowski J."/>
            <person name="Ruckert C."/>
        </authorList>
    </citation>
    <scope>NUCLEOTIDE SEQUENCE</scope>
    <source>
        <strain evidence="2">VKM B-1513</strain>
    </source>
</reference>
<evidence type="ECO:0000313" key="3">
    <source>
        <dbReference type="Proteomes" id="UP001143486"/>
    </source>
</evidence>
<sequence>MDKSVAGFFVIMMALVARQDDAPPEIPVAQAYLAAYQAQDFDALAGLYAEDAVFVDPTSFDVGDITPPIDWQGREAILTGLRSWNVERLEYAVDRNYQASGRTVFDGAVTAVYALEDGERHYRFPIVTIVTVQDGQVVEHRDYTDYAGMAQITPAGDH</sequence>
<dbReference type="Pfam" id="PF12680">
    <property type="entry name" value="SnoaL_2"/>
    <property type="match status" value="1"/>
</dbReference>
<evidence type="ECO:0000313" key="2">
    <source>
        <dbReference type="EMBL" id="GLK53620.1"/>
    </source>
</evidence>
<comment type="caution">
    <text evidence="2">The sequence shown here is derived from an EMBL/GenBank/DDBJ whole genome shotgun (WGS) entry which is preliminary data.</text>
</comment>
<feature type="domain" description="SnoaL-like" evidence="1">
    <location>
        <begin position="30"/>
        <end position="140"/>
    </location>
</feature>
<dbReference type="Proteomes" id="UP001143486">
    <property type="component" value="Unassembled WGS sequence"/>
</dbReference>
<proteinExistence type="predicted"/>